<dbReference type="Proteomes" id="UP001652628">
    <property type="component" value="Chromosome 2L"/>
</dbReference>
<evidence type="ECO:0000256" key="1">
    <source>
        <dbReference type="SAM" id="MobiDB-lite"/>
    </source>
</evidence>
<protein>
    <submittedName>
        <fullName evidence="3">Uncharacterized protein</fullName>
    </submittedName>
</protein>
<evidence type="ECO:0000313" key="2">
    <source>
        <dbReference type="Proteomes" id="UP001652628"/>
    </source>
</evidence>
<feature type="region of interest" description="Disordered" evidence="1">
    <location>
        <begin position="1"/>
        <end position="23"/>
    </location>
</feature>
<gene>
    <name evidence="3" type="primary">LOC108016994</name>
</gene>
<dbReference type="RefSeq" id="XP_016939469.2">
    <property type="nucleotide sequence ID" value="XM_017083980.4"/>
</dbReference>
<dbReference type="AlphaFoldDB" id="A0AB39ZNH8"/>
<sequence>MDRDNQPVDQEDGDGPGPMRSLHPRPGEFFPMDMFLGEGPICNVELRIPGDRKKMVIDAMKGNPLLPYLHRSDASWLELFSRLGRASSDYWWRWLIRWRSAARGKLRSGQPMTSLDKKLLQYWEGTECTEKSV</sequence>
<evidence type="ECO:0000313" key="3">
    <source>
        <dbReference type="RefSeq" id="XP_016939469.2"/>
    </source>
</evidence>
<accession>A0AB39ZNH8</accession>
<name>A0AB39ZNH8_DROSZ</name>
<keyword evidence="2" id="KW-1185">Reference proteome</keyword>
<reference evidence="3" key="2">
    <citation type="submission" date="2025-08" db="UniProtKB">
        <authorList>
            <consortium name="RefSeq"/>
        </authorList>
    </citation>
    <scope>IDENTIFICATION</scope>
</reference>
<reference evidence="2" key="1">
    <citation type="submission" date="2025-05" db="UniProtKB">
        <authorList>
            <consortium name="RefSeq"/>
        </authorList>
    </citation>
    <scope>NUCLEOTIDE SEQUENCE [LARGE SCALE GENOMIC DNA]</scope>
</reference>
<organism evidence="2 3">
    <name type="scientific">Drosophila suzukii</name>
    <name type="common">Spotted-wing drosophila fruit fly</name>
    <dbReference type="NCBI Taxonomy" id="28584"/>
    <lineage>
        <taxon>Eukaryota</taxon>
        <taxon>Metazoa</taxon>
        <taxon>Ecdysozoa</taxon>
        <taxon>Arthropoda</taxon>
        <taxon>Hexapoda</taxon>
        <taxon>Insecta</taxon>
        <taxon>Pterygota</taxon>
        <taxon>Neoptera</taxon>
        <taxon>Endopterygota</taxon>
        <taxon>Diptera</taxon>
        <taxon>Brachycera</taxon>
        <taxon>Muscomorpha</taxon>
        <taxon>Ephydroidea</taxon>
        <taxon>Drosophilidae</taxon>
        <taxon>Drosophila</taxon>
        <taxon>Sophophora</taxon>
    </lineage>
</organism>
<proteinExistence type="predicted"/>
<dbReference type="GeneID" id="108016994"/>